<dbReference type="GO" id="GO:0055085">
    <property type="term" value="P:transmembrane transport"/>
    <property type="evidence" value="ECO:0007669"/>
    <property type="project" value="InterPro"/>
</dbReference>
<dbReference type="NCBIfam" id="NF045476">
    <property type="entry name" value="Opp4C"/>
    <property type="match status" value="1"/>
</dbReference>
<dbReference type="CDD" id="cd06261">
    <property type="entry name" value="TM_PBP2"/>
    <property type="match status" value="1"/>
</dbReference>
<evidence type="ECO:0000256" key="1">
    <source>
        <dbReference type="ARBA" id="ARBA00004429"/>
    </source>
</evidence>
<dbReference type="Pfam" id="PF12911">
    <property type="entry name" value="OppC_N"/>
    <property type="match status" value="1"/>
</dbReference>
<evidence type="ECO:0000256" key="3">
    <source>
        <dbReference type="ARBA" id="ARBA00022475"/>
    </source>
</evidence>
<dbReference type="PANTHER" id="PTHR43386:SF2">
    <property type="entry name" value="OLIGOPEPTIDE TRANSPORT SYSTEM PERMEASE PROTEIN OPPC"/>
    <property type="match status" value="1"/>
</dbReference>
<feature type="domain" description="ABC transmembrane type-1" evidence="14">
    <location>
        <begin position="106"/>
        <end position="291"/>
    </location>
</feature>
<dbReference type="InterPro" id="IPR053523">
    <property type="entry name" value="Oligopeptide_permease_AppC"/>
</dbReference>
<proteinExistence type="inferred from homology"/>
<gene>
    <name evidence="15" type="ORF">GBA65_13880</name>
</gene>
<dbReference type="GO" id="GO:0015833">
    <property type="term" value="P:peptide transport"/>
    <property type="evidence" value="ECO:0007669"/>
    <property type="project" value="UniProtKB-KW"/>
</dbReference>
<feature type="region of interest" description="Disordered" evidence="13">
    <location>
        <begin position="1"/>
        <end position="21"/>
    </location>
</feature>
<evidence type="ECO:0000256" key="6">
    <source>
        <dbReference type="ARBA" id="ARBA00022856"/>
    </source>
</evidence>
<evidence type="ECO:0000256" key="9">
    <source>
        <dbReference type="ARBA" id="ARBA00023136"/>
    </source>
</evidence>
<keyword evidence="6" id="KW-0571">Peptide transport</keyword>
<dbReference type="SUPFAM" id="SSF161098">
    <property type="entry name" value="MetI-like"/>
    <property type="match status" value="1"/>
</dbReference>
<evidence type="ECO:0000256" key="7">
    <source>
        <dbReference type="ARBA" id="ARBA00022927"/>
    </source>
</evidence>
<evidence type="ECO:0000256" key="13">
    <source>
        <dbReference type="SAM" id="MobiDB-lite"/>
    </source>
</evidence>
<feature type="transmembrane region" description="Helical" evidence="12">
    <location>
        <begin position="160"/>
        <end position="177"/>
    </location>
</feature>
<feature type="transmembrane region" description="Helical" evidence="12">
    <location>
        <begin position="219"/>
        <end position="248"/>
    </location>
</feature>
<reference evidence="15 16" key="1">
    <citation type="submission" date="2019-10" db="EMBL/GenBank/DDBJ databases">
        <title>Rubrobacter sp nov SCSIO 52915 isolated from a deep-sea sediment in the South China Sea.</title>
        <authorList>
            <person name="Chen R.W."/>
        </authorList>
    </citation>
    <scope>NUCLEOTIDE SEQUENCE [LARGE SCALE GENOMIC DNA]</scope>
    <source>
        <strain evidence="15 16">SCSIO 52915</strain>
    </source>
</reference>
<evidence type="ECO:0000256" key="8">
    <source>
        <dbReference type="ARBA" id="ARBA00022989"/>
    </source>
</evidence>
<feature type="transmembrane region" description="Helical" evidence="12">
    <location>
        <begin position="41"/>
        <end position="63"/>
    </location>
</feature>
<dbReference type="InterPro" id="IPR050366">
    <property type="entry name" value="BP-dependent_transpt_permease"/>
</dbReference>
<accession>A0A6G8Q2Z5</accession>
<evidence type="ECO:0000256" key="5">
    <source>
        <dbReference type="ARBA" id="ARBA00022692"/>
    </source>
</evidence>
<evidence type="ECO:0000256" key="11">
    <source>
        <dbReference type="ARBA" id="ARBA00072251"/>
    </source>
</evidence>
<evidence type="ECO:0000256" key="12">
    <source>
        <dbReference type="RuleBase" id="RU363032"/>
    </source>
</evidence>
<dbReference type="InterPro" id="IPR035906">
    <property type="entry name" value="MetI-like_sf"/>
</dbReference>
<keyword evidence="3" id="KW-1003">Cell membrane</keyword>
<name>A0A6G8Q2Z5_9ACTN</name>
<dbReference type="Pfam" id="PF00528">
    <property type="entry name" value="BPD_transp_1"/>
    <property type="match status" value="1"/>
</dbReference>
<keyword evidence="16" id="KW-1185">Reference proteome</keyword>
<keyword evidence="2 12" id="KW-0813">Transport</keyword>
<evidence type="ECO:0000256" key="10">
    <source>
        <dbReference type="ARBA" id="ARBA00024202"/>
    </source>
</evidence>
<dbReference type="GO" id="GO:0005886">
    <property type="term" value="C:plasma membrane"/>
    <property type="evidence" value="ECO:0007669"/>
    <property type="project" value="UniProtKB-SubCell"/>
</dbReference>
<feature type="transmembrane region" description="Helical" evidence="12">
    <location>
        <begin position="268"/>
        <end position="291"/>
    </location>
</feature>
<dbReference type="InterPro" id="IPR025966">
    <property type="entry name" value="OppC_N"/>
</dbReference>
<dbReference type="InterPro" id="IPR000515">
    <property type="entry name" value="MetI-like"/>
</dbReference>
<evidence type="ECO:0000256" key="2">
    <source>
        <dbReference type="ARBA" id="ARBA00022448"/>
    </source>
</evidence>
<dbReference type="PROSITE" id="PS50928">
    <property type="entry name" value="ABC_TM1"/>
    <property type="match status" value="1"/>
</dbReference>
<evidence type="ECO:0000313" key="15">
    <source>
        <dbReference type="EMBL" id="QIN80815.1"/>
    </source>
</evidence>
<dbReference type="Proteomes" id="UP000502706">
    <property type="component" value="Chromosome"/>
</dbReference>
<comment type="similarity">
    <text evidence="10">Belongs to the binding-protein-dependent transport system permease family. OppBC subfamily.</text>
</comment>
<feature type="compositionally biased region" description="Low complexity" evidence="13">
    <location>
        <begin position="7"/>
        <end position="20"/>
    </location>
</feature>
<keyword evidence="9 12" id="KW-0472">Membrane</keyword>
<keyword evidence="8 12" id="KW-1133">Transmembrane helix</keyword>
<dbReference type="AlphaFoldDB" id="A0A6G8Q2Z5"/>
<keyword evidence="5 12" id="KW-0812">Transmembrane</keyword>
<dbReference type="Gene3D" id="1.10.3720.10">
    <property type="entry name" value="MetI-like"/>
    <property type="match status" value="1"/>
</dbReference>
<protein>
    <recommendedName>
        <fullName evidence="11">Oligopeptide transport system permease protein OppC</fullName>
    </recommendedName>
</protein>
<keyword evidence="4" id="KW-0997">Cell inner membrane</keyword>
<sequence length="304" mass="32945">MTDLRADGAMGPGEAAAEGYGKVEGRTQKQIVWRRFKRHKLAIAGGLVLLLIYVAALATPVIAPYEYDESDFTAINQGPSADHPMGTDRLGRDELTRVLYGGRVSLVVGLGVGTFVTLIGGIVGLLSGYYGRRVDTALAGLMDFVLVLPFLPVLLVLGSIFQFSAFTITFVIALLLWPRMARIVRGQVLSIRNQDYVQAAKAIGVSDVRIAFRHVLPNVVGIMVVEATLVVAQAILIETAVSYLGLGIQPPTPSWGNMLEDSRTTMTTQWWLTWFPGLMIVLTALCVNFLGDGLRDALDPKAVE</sequence>
<dbReference type="GO" id="GO:0015031">
    <property type="term" value="P:protein transport"/>
    <property type="evidence" value="ECO:0007669"/>
    <property type="project" value="UniProtKB-KW"/>
</dbReference>
<feature type="transmembrane region" description="Helical" evidence="12">
    <location>
        <begin position="104"/>
        <end position="130"/>
    </location>
</feature>
<evidence type="ECO:0000256" key="4">
    <source>
        <dbReference type="ARBA" id="ARBA00022519"/>
    </source>
</evidence>
<comment type="subcellular location">
    <subcellularLocation>
        <location evidence="1">Cell inner membrane</location>
        <topology evidence="1">Multi-pass membrane protein</topology>
    </subcellularLocation>
    <subcellularLocation>
        <location evidence="12">Cell membrane</location>
        <topology evidence="12">Multi-pass membrane protein</topology>
    </subcellularLocation>
</comment>
<keyword evidence="7" id="KW-0653">Protein transport</keyword>
<evidence type="ECO:0000259" key="14">
    <source>
        <dbReference type="PROSITE" id="PS50928"/>
    </source>
</evidence>
<evidence type="ECO:0000313" key="16">
    <source>
        <dbReference type="Proteomes" id="UP000502706"/>
    </source>
</evidence>
<feature type="transmembrane region" description="Helical" evidence="12">
    <location>
        <begin position="137"/>
        <end position="154"/>
    </location>
</feature>
<dbReference type="PANTHER" id="PTHR43386">
    <property type="entry name" value="OLIGOPEPTIDE TRANSPORT SYSTEM PERMEASE PROTEIN APPC"/>
    <property type="match status" value="1"/>
</dbReference>
<dbReference type="EMBL" id="CP045121">
    <property type="protein sequence ID" value="QIN80815.1"/>
    <property type="molecule type" value="Genomic_DNA"/>
</dbReference>
<dbReference type="KEGG" id="rmar:GBA65_13880"/>
<organism evidence="15 16">
    <name type="scientific">Rubrobacter marinus</name>
    <dbReference type="NCBI Taxonomy" id="2653852"/>
    <lineage>
        <taxon>Bacteria</taxon>
        <taxon>Bacillati</taxon>
        <taxon>Actinomycetota</taxon>
        <taxon>Rubrobacteria</taxon>
        <taxon>Rubrobacterales</taxon>
        <taxon>Rubrobacteraceae</taxon>
        <taxon>Rubrobacter</taxon>
    </lineage>
</organism>